<protein>
    <submittedName>
        <fullName evidence="1">Hypothetical secreted protein</fullName>
    </submittedName>
</protein>
<reference evidence="1" key="2">
    <citation type="submission" date="2010-01" db="EMBL/GenBank/DDBJ databases">
        <authorList>
            <consortium name="International Glossina Genome Initiative"/>
            <person name="da Silva J."/>
            <person name="Ribeiro J.M.C."/>
            <person name="Abbeele J.V."/>
            <person name="Attardo G."/>
            <person name="Hao Z."/>
            <person name="Haines L.R."/>
            <person name="Soares M.B."/>
            <person name="Berriman M."/>
            <person name="Aksoy S."/>
            <person name="Lehane M.J."/>
        </authorList>
    </citation>
    <scope>NUCLEOTIDE SEQUENCE</scope>
    <source>
        <tissue evidence="1">Salivary gland</tissue>
    </source>
</reference>
<dbReference type="EMBL" id="EZ424215">
    <property type="protein sequence ID" value="ADD20491.1"/>
    <property type="molecule type" value="mRNA"/>
</dbReference>
<proteinExistence type="evidence at transcript level"/>
<sequence>MLPKKLIIVFVLFMFLAGNKNMIYSPFLYKSLPGKIYEEFFPFLVIFRSKS</sequence>
<organism evidence="1">
    <name type="scientific">Glossina morsitans morsitans</name>
    <name type="common">Savannah tsetse fly</name>
    <dbReference type="NCBI Taxonomy" id="37546"/>
    <lineage>
        <taxon>Eukaryota</taxon>
        <taxon>Metazoa</taxon>
        <taxon>Ecdysozoa</taxon>
        <taxon>Arthropoda</taxon>
        <taxon>Hexapoda</taxon>
        <taxon>Insecta</taxon>
        <taxon>Pterygota</taxon>
        <taxon>Neoptera</taxon>
        <taxon>Endopterygota</taxon>
        <taxon>Diptera</taxon>
        <taxon>Brachycera</taxon>
        <taxon>Muscomorpha</taxon>
        <taxon>Hippoboscoidea</taxon>
        <taxon>Glossinidae</taxon>
        <taxon>Glossina</taxon>
    </lineage>
</organism>
<name>D3TS13_GLOMM</name>
<reference evidence="1" key="1">
    <citation type="journal article" date="2010" name="BMC Genomics">
        <title>An insight into the sialome of Glossina morsitans morsitans.</title>
        <authorList>
            <person name="Alves-Silva J."/>
            <person name="Ribeiro J.M."/>
            <person name="Van Den Abbeele J."/>
            <person name="Attardo G."/>
            <person name="Hao Z."/>
            <person name="Haines L.R."/>
            <person name="Soares M.B."/>
            <person name="Berriman M."/>
            <person name="Aksoy S."/>
            <person name="Lehane M.J."/>
        </authorList>
    </citation>
    <scope>NUCLEOTIDE SEQUENCE</scope>
    <source>
        <tissue evidence="1">Salivary gland</tissue>
    </source>
</reference>
<dbReference type="AlphaFoldDB" id="D3TS13"/>
<evidence type="ECO:0000313" key="1">
    <source>
        <dbReference type="EMBL" id="ADD20491.1"/>
    </source>
</evidence>
<accession>D3TS13</accession>